<name>J5SG16_TRIAS</name>
<gene>
    <name evidence="2" type="ORF">A1Q1_06077</name>
</gene>
<feature type="compositionally biased region" description="Basic and acidic residues" evidence="1">
    <location>
        <begin position="320"/>
        <end position="334"/>
    </location>
</feature>
<feature type="compositionally biased region" description="Basic and acidic residues" evidence="1">
    <location>
        <begin position="36"/>
        <end position="59"/>
    </location>
</feature>
<dbReference type="GeneID" id="25989589"/>
<feature type="compositionally biased region" description="Basic and acidic residues" evidence="1">
    <location>
        <begin position="127"/>
        <end position="136"/>
    </location>
</feature>
<dbReference type="Proteomes" id="UP000002748">
    <property type="component" value="Unassembled WGS sequence"/>
</dbReference>
<feature type="region of interest" description="Disordered" evidence="1">
    <location>
        <begin position="1"/>
        <end position="136"/>
    </location>
</feature>
<comment type="caution">
    <text evidence="2">The sequence shown here is derived from an EMBL/GenBank/DDBJ whole genome shotgun (WGS) entry which is preliminary data.</text>
</comment>
<organism evidence="2 3">
    <name type="scientific">Trichosporon asahii var. asahii (strain ATCC 90039 / CBS 2479 / JCM 2466 / KCTC 7840 / NBRC 103889/ NCYC 2677 / UAMH 7654)</name>
    <name type="common">Yeast</name>
    <dbReference type="NCBI Taxonomy" id="1186058"/>
    <lineage>
        <taxon>Eukaryota</taxon>
        <taxon>Fungi</taxon>
        <taxon>Dikarya</taxon>
        <taxon>Basidiomycota</taxon>
        <taxon>Agaricomycotina</taxon>
        <taxon>Tremellomycetes</taxon>
        <taxon>Trichosporonales</taxon>
        <taxon>Trichosporonaceae</taxon>
        <taxon>Trichosporon</taxon>
    </lineage>
</organism>
<dbReference type="RefSeq" id="XP_014176761.1">
    <property type="nucleotide sequence ID" value="XM_014321286.1"/>
</dbReference>
<feature type="compositionally biased region" description="Polar residues" evidence="1">
    <location>
        <begin position="209"/>
        <end position="231"/>
    </location>
</feature>
<feature type="compositionally biased region" description="Polar residues" evidence="1">
    <location>
        <begin position="102"/>
        <end position="123"/>
    </location>
</feature>
<reference evidence="2 3" key="1">
    <citation type="journal article" date="2012" name="Eukaryot. Cell">
        <title>Draft genome sequence of CBS 2479, the standard type strain of Trichosporon asahii.</title>
        <authorList>
            <person name="Yang R.Y."/>
            <person name="Li H.T."/>
            <person name="Zhu H."/>
            <person name="Zhou G.P."/>
            <person name="Wang M."/>
            <person name="Wang L."/>
        </authorList>
    </citation>
    <scope>NUCLEOTIDE SEQUENCE [LARGE SCALE GENOMIC DNA]</scope>
    <source>
        <strain evidence="3">ATCC 90039 / CBS 2479 / JCM 2466 / KCTC 7840 / NCYC 2677 / UAMH 7654</strain>
    </source>
</reference>
<feature type="region of interest" description="Disordered" evidence="1">
    <location>
        <begin position="409"/>
        <end position="503"/>
    </location>
</feature>
<dbReference type="AlphaFoldDB" id="J5SG16"/>
<feature type="compositionally biased region" description="Low complexity" evidence="1">
    <location>
        <begin position="308"/>
        <end position="318"/>
    </location>
</feature>
<feature type="compositionally biased region" description="Basic and acidic residues" evidence="1">
    <location>
        <begin position="80"/>
        <end position="90"/>
    </location>
</feature>
<evidence type="ECO:0000313" key="2">
    <source>
        <dbReference type="EMBL" id="EJT45461.1"/>
    </source>
</evidence>
<dbReference type="EMBL" id="ALBS01000326">
    <property type="protein sequence ID" value="EJT45461.1"/>
    <property type="molecule type" value="Genomic_DNA"/>
</dbReference>
<proteinExistence type="predicted"/>
<feature type="region of interest" description="Disordered" evidence="1">
    <location>
        <begin position="209"/>
        <end position="373"/>
    </location>
</feature>
<evidence type="ECO:0000256" key="1">
    <source>
        <dbReference type="SAM" id="MobiDB-lite"/>
    </source>
</evidence>
<evidence type="ECO:0000313" key="3">
    <source>
        <dbReference type="Proteomes" id="UP000002748"/>
    </source>
</evidence>
<dbReference type="VEuPathDB" id="FungiDB:A1Q1_06077"/>
<feature type="compositionally biased region" description="Low complexity" evidence="1">
    <location>
        <begin position="256"/>
        <end position="278"/>
    </location>
</feature>
<sequence length="503" mass="55088">MSFDPTGRYKGNNFDPNYAAKRKAKMEQQQQYPQRFRKDNYDQRPRDNGYNSRNERDGRGWQGPSSLDYGDSGTNSYSTPRRDTQWDNHGNRAPASSHRPHNTTSSGPQNPTRQQKSPASATPRTLGDTHIDSCSTDKRGLDAALKDLNDLVGLEPAALAANGTAGAGAATGPGELSSLEKLKLFKAQVEASRAARSTDASSTAITQVAESFLQRETSSNGAEPKTTPTNDKAQALKAKLKALKQQKGGSVKDNSQSKGQESASKAQASSPQVAVAQSTTQSVAESGRSTTQSYADVARDHPRRRSASPRGRAASPTRYSRTEAPYRRANKEYADQPPEYSGPRNRRDEVVRYDRSNTETPRPTRATVIPHTPMPVSSTSINLVVKTLEVIKAQVEQLEVLIQPILDSQAAGDSSPAVRQLAPATEMPPPPAPTHQRRSSFDSYEQSMYKRRSTYYDDDDGGYNRSTPTRGGYQKSRGGAGGGRGGYNHRKYDYEGRDGYKRY</sequence>
<accession>J5SG16</accession>
<protein>
    <submittedName>
        <fullName evidence="2">Uncharacterized protein</fullName>
    </submittedName>
</protein>
<dbReference type="HOGENOM" id="CLU_542042_0_0_1"/>
<feature type="compositionally biased region" description="Basic and acidic residues" evidence="1">
    <location>
        <begin position="490"/>
        <end position="503"/>
    </location>
</feature>
<dbReference type="KEGG" id="tasa:A1Q1_06077"/>
<feature type="compositionally biased region" description="Basic and acidic residues" evidence="1">
    <location>
        <begin position="345"/>
        <end position="357"/>
    </location>
</feature>
<feature type="compositionally biased region" description="Polar residues" evidence="1">
    <location>
        <begin position="279"/>
        <end position="294"/>
    </location>
</feature>